<evidence type="ECO:0000259" key="2">
    <source>
        <dbReference type="Pfam" id="PF24201"/>
    </source>
</evidence>
<evidence type="ECO:0000313" key="4">
    <source>
        <dbReference type="Proteomes" id="UP001240984"/>
    </source>
</evidence>
<dbReference type="InterPro" id="IPR055849">
    <property type="entry name" value="DUF7426"/>
</dbReference>
<dbReference type="Proteomes" id="UP001240984">
    <property type="component" value="Unassembled WGS sequence"/>
</dbReference>
<accession>A0ABT9N6M3</accession>
<keyword evidence="4" id="KW-1185">Reference proteome</keyword>
<feature type="compositionally biased region" description="Low complexity" evidence="1">
    <location>
        <begin position="143"/>
        <end position="166"/>
    </location>
</feature>
<reference evidence="3 4" key="1">
    <citation type="submission" date="2023-07" db="EMBL/GenBank/DDBJ databases">
        <title>Sequencing the genomes of 1000 actinobacteria strains.</title>
        <authorList>
            <person name="Klenk H.-P."/>
        </authorList>
    </citation>
    <scope>NUCLEOTIDE SEQUENCE [LARGE SCALE GENOMIC DNA]</scope>
    <source>
        <strain evidence="3 4">DSM 44710</strain>
    </source>
</reference>
<proteinExistence type="predicted"/>
<gene>
    <name evidence="3" type="ORF">J2S43_007856</name>
</gene>
<dbReference type="Pfam" id="PF24201">
    <property type="entry name" value="DUF7426"/>
    <property type="match status" value="1"/>
</dbReference>
<dbReference type="RefSeq" id="WP_306838141.1">
    <property type="nucleotide sequence ID" value="NZ_JAUSRA010000001.1"/>
</dbReference>
<sequence>MTTRLADLDEFFSPGLVLTVRGQEYTVPLASAELGVWCRRMAVATGEITHASTAAEMQAAIERIDAVPELPGPALTLPERVLGDVYARMVADEVPDPYVQFCGATAYIWIISDEETAARYWQSGGRPEALRPAGSRAERRARTGGSNTAAATATPSAASTSGTTSRPSRRTGRRRRA</sequence>
<evidence type="ECO:0000256" key="1">
    <source>
        <dbReference type="SAM" id="MobiDB-lite"/>
    </source>
</evidence>
<name>A0ABT9N6M3_9ACTN</name>
<evidence type="ECO:0000313" key="3">
    <source>
        <dbReference type="EMBL" id="MDP9799344.1"/>
    </source>
</evidence>
<organism evidence="3 4">
    <name type="scientific">Catenuloplanes nepalensis</name>
    <dbReference type="NCBI Taxonomy" id="587533"/>
    <lineage>
        <taxon>Bacteria</taxon>
        <taxon>Bacillati</taxon>
        <taxon>Actinomycetota</taxon>
        <taxon>Actinomycetes</taxon>
        <taxon>Micromonosporales</taxon>
        <taxon>Micromonosporaceae</taxon>
        <taxon>Catenuloplanes</taxon>
    </lineage>
</organism>
<feature type="domain" description="DUF7426" evidence="2">
    <location>
        <begin position="7"/>
        <end position="153"/>
    </location>
</feature>
<dbReference type="EMBL" id="JAUSRA010000001">
    <property type="protein sequence ID" value="MDP9799344.1"/>
    <property type="molecule type" value="Genomic_DNA"/>
</dbReference>
<protein>
    <recommendedName>
        <fullName evidence="2">DUF7426 domain-containing protein</fullName>
    </recommendedName>
</protein>
<comment type="caution">
    <text evidence="3">The sequence shown here is derived from an EMBL/GenBank/DDBJ whole genome shotgun (WGS) entry which is preliminary data.</text>
</comment>
<feature type="region of interest" description="Disordered" evidence="1">
    <location>
        <begin position="123"/>
        <end position="177"/>
    </location>
</feature>
<feature type="compositionally biased region" description="Basic residues" evidence="1">
    <location>
        <begin position="167"/>
        <end position="177"/>
    </location>
</feature>